<evidence type="ECO:0000313" key="2">
    <source>
        <dbReference type="EMBL" id="GJD58442.1"/>
    </source>
</evidence>
<dbReference type="InterPro" id="IPR038717">
    <property type="entry name" value="Tc1-like_DDE_dom"/>
</dbReference>
<dbReference type="Gene3D" id="3.30.420.10">
    <property type="entry name" value="Ribonuclease H-like superfamily/Ribonuclease H"/>
    <property type="match status" value="1"/>
</dbReference>
<dbReference type="Proteomes" id="UP000401717">
    <property type="component" value="Unassembled WGS sequence"/>
</dbReference>
<accession>A0A564G0Z8</accession>
<dbReference type="AlphaFoldDB" id="A0A564G0Z8"/>
<dbReference type="GO" id="GO:0003676">
    <property type="term" value="F:nucleic acid binding"/>
    <property type="evidence" value="ECO:0007669"/>
    <property type="project" value="InterPro"/>
</dbReference>
<name>A0A564G0Z8_9HYPH</name>
<dbReference type="Proteomes" id="UP001055303">
    <property type="component" value="Unassembled WGS sequence"/>
</dbReference>
<dbReference type="Pfam" id="PF13358">
    <property type="entry name" value="DDE_3"/>
    <property type="match status" value="1"/>
</dbReference>
<evidence type="ECO:0000313" key="3">
    <source>
        <dbReference type="EMBL" id="VUF13927.1"/>
    </source>
</evidence>
<reference evidence="2" key="3">
    <citation type="submission" date="2021-08" db="EMBL/GenBank/DDBJ databases">
        <authorList>
            <person name="Tani A."/>
            <person name="Ola A."/>
            <person name="Ogura Y."/>
            <person name="Katsura K."/>
            <person name="Hayashi T."/>
        </authorList>
    </citation>
    <scope>NUCLEOTIDE SEQUENCE</scope>
    <source>
        <strain evidence="2">DSM 22415</strain>
    </source>
</reference>
<reference evidence="2" key="2">
    <citation type="journal article" date="2021" name="Front. Microbiol.">
        <title>Comprehensive Comparative Genomics and Phenotyping of Methylobacterium Species.</title>
        <authorList>
            <person name="Alessa O."/>
            <person name="Ogura Y."/>
            <person name="Fujitani Y."/>
            <person name="Takami H."/>
            <person name="Hayashi T."/>
            <person name="Sahin N."/>
            <person name="Tani A."/>
        </authorList>
    </citation>
    <scope>NUCLEOTIDE SEQUENCE</scope>
    <source>
        <strain evidence="2">DSM 22415</strain>
    </source>
</reference>
<sequence length="71" mass="7812">MADVLAPTLKAGDTVVLDNLPAHKVSGVRERIETVGARLLYLPAYTPDFNPIRGYPNRQVGWGPLRWPSPS</sequence>
<gene>
    <name evidence="2" type="ORF">IFDJLNFL_4362</name>
    <name evidence="3" type="ORF">MTDSW087_03637</name>
</gene>
<protein>
    <recommendedName>
        <fullName evidence="1">Tc1-like transposase DDE domain-containing protein</fullName>
    </recommendedName>
</protein>
<reference evidence="3 4" key="1">
    <citation type="submission" date="2019-06" db="EMBL/GenBank/DDBJ databases">
        <authorList>
            <person name="Rodrigo-Torres L."/>
            <person name="Arahal R. D."/>
            <person name="Lucena T."/>
        </authorList>
    </citation>
    <scope>NUCLEOTIDE SEQUENCE [LARGE SCALE GENOMIC DNA]</scope>
    <source>
        <strain evidence="3 4">SW08-7</strain>
    </source>
</reference>
<organism evidence="3 4">
    <name type="scientific">Methylobacterium dankookense</name>
    <dbReference type="NCBI Taxonomy" id="560405"/>
    <lineage>
        <taxon>Bacteria</taxon>
        <taxon>Pseudomonadati</taxon>
        <taxon>Pseudomonadota</taxon>
        <taxon>Alphaproteobacteria</taxon>
        <taxon>Hyphomicrobiales</taxon>
        <taxon>Methylobacteriaceae</taxon>
        <taxon>Methylobacterium</taxon>
    </lineage>
</organism>
<dbReference type="EMBL" id="CABFVH010000025">
    <property type="protein sequence ID" value="VUF13927.1"/>
    <property type="molecule type" value="Genomic_DNA"/>
</dbReference>
<dbReference type="EMBL" id="BPQI01000149">
    <property type="protein sequence ID" value="GJD58442.1"/>
    <property type="molecule type" value="Genomic_DNA"/>
</dbReference>
<evidence type="ECO:0000313" key="5">
    <source>
        <dbReference type="Proteomes" id="UP001055303"/>
    </source>
</evidence>
<feature type="domain" description="Tc1-like transposase DDE" evidence="1">
    <location>
        <begin position="4"/>
        <end position="53"/>
    </location>
</feature>
<dbReference type="InterPro" id="IPR036397">
    <property type="entry name" value="RNaseH_sf"/>
</dbReference>
<keyword evidence="5" id="KW-1185">Reference proteome</keyword>
<evidence type="ECO:0000313" key="4">
    <source>
        <dbReference type="Proteomes" id="UP000401717"/>
    </source>
</evidence>
<evidence type="ECO:0000259" key="1">
    <source>
        <dbReference type="Pfam" id="PF13358"/>
    </source>
</evidence>
<proteinExistence type="predicted"/>